<evidence type="ECO:0000313" key="2">
    <source>
        <dbReference type="EMBL" id="ERF60389.1"/>
    </source>
</evidence>
<keyword evidence="5" id="KW-1185">Reference proteome</keyword>
<sequence length="480" mass="52380">MPYRIKIETIGKFRLLKNAIFDPPFRMRRGTIFAIASLSILLGGGSLYAEWSSDLQKLRVTPPVGALYSGNDYMFSLIIPDVKPSDVQADSPEMPPGVSVVSMRRTDYAQIGIQSGTEIDIWLSFRDARIYTLPPLRVRIKGRPYEIPFSDVNIEQNPASTFPHLIVKFENGTELTDGTANDEPLFTLPAGEKILFTLYVQYAVQAIRFSWQAPKDALLTELWRYEIAEGTPRASLFTADPIPVALFEWQPLVGGNTPIPDMQLTVSAYSGARVKLSPPAGTILVVPSLSVPSDEGDSNESYFSYAFSEVGHSESEHRVRTLSESDCETLAVLHSAERHAFFPWKAASARRAFEAKLGIASGKAEPSVAACMLFAAATLVLALLCAVLFALKKRAGVYAVLGCVLVVFSFAVASAIRLSRTYGIFKGGDIRFVPDESSGLVSPIASGERVSVEETAGKWVYIQYGTTGGWVASSSVVPIR</sequence>
<evidence type="ECO:0000313" key="3">
    <source>
        <dbReference type="EMBL" id="ERJ97717.1"/>
    </source>
</evidence>
<evidence type="ECO:0008006" key="6">
    <source>
        <dbReference type="Google" id="ProtNLM"/>
    </source>
</evidence>
<dbReference type="EMBL" id="AVQI01000084">
    <property type="protein sequence ID" value="ERJ97717.1"/>
    <property type="molecule type" value="Genomic_DNA"/>
</dbReference>
<dbReference type="STRING" id="1125725.HMPREF1325_2602"/>
<name>U2KZJ1_TRESO</name>
<gene>
    <name evidence="3" type="ORF">HMPREF0860_0388</name>
    <name evidence="2" type="ORF">HMPREF1325_2602</name>
</gene>
<organism evidence="2 4">
    <name type="scientific">Treponema socranskii subsp. socranskii VPI DR56BR1116 = ATCC 35536</name>
    <dbReference type="NCBI Taxonomy" id="1125725"/>
    <lineage>
        <taxon>Bacteria</taxon>
        <taxon>Pseudomonadati</taxon>
        <taxon>Spirochaetota</taxon>
        <taxon>Spirochaetia</taxon>
        <taxon>Spirochaetales</taxon>
        <taxon>Treponemataceae</taxon>
        <taxon>Treponema</taxon>
    </lineage>
</organism>
<dbReference type="Proteomes" id="UP000016412">
    <property type="component" value="Unassembled WGS sequence"/>
</dbReference>
<evidence type="ECO:0000256" key="1">
    <source>
        <dbReference type="SAM" id="Phobius"/>
    </source>
</evidence>
<dbReference type="EMBL" id="AUZJ01000043">
    <property type="protein sequence ID" value="ERF60389.1"/>
    <property type="molecule type" value="Genomic_DNA"/>
</dbReference>
<dbReference type="AlphaFoldDB" id="U2KZJ1"/>
<dbReference type="eggNOG" id="ENOG502ZZQ4">
    <property type="taxonomic scope" value="Bacteria"/>
</dbReference>
<feature type="transmembrane region" description="Helical" evidence="1">
    <location>
        <begin position="31"/>
        <end position="49"/>
    </location>
</feature>
<dbReference type="Gene3D" id="2.30.30.40">
    <property type="entry name" value="SH3 Domains"/>
    <property type="match status" value="1"/>
</dbReference>
<evidence type="ECO:0000313" key="4">
    <source>
        <dbReference type="Proteomes" id="UP000016412"/>
    </source>
</evidence>
<dbReference type="Proteomes" id="UP000016646">
    <property type="component" value="Unassembled WGS sequence"/>
</dbReference>
<proteinExistence type="predicted"/>
<feature type="transmembrane region" description="Helical" evidence="1">
    <location>
        <begin position="397"/>
        <end position="416"/>
    </location>
</feature>
<reference evidence="4 5" key="1">
    <citation type="submission" date="2013-08" db="EMBL/GenBank/DDBJ databases">
        <authorList>
            <person name="Durkin A.S."/>
            <person name="Haft D.R."/>
            <person name="McCorrison J."/>
            <person name="Torralba M."/>
            <person name="Gillis M."/>
            <person name="Haft D.H."/>
            <person name="Methe B."/>
            <person name="Sutton G."/>
            <person name="Nelson K.E."/>
        </authorList>
    </citation>
    <scope>NUCLEOTIDE SEQUENCE [LARGE SCALE GENOMIC DNA]</scope>
    <source>
        <strain evidence="3 5">ATCC 35536</strain>
        <strain evidence="2 4">VPI DR56BR1116</strain>
    </source>
</reference>
<dbReference type="PATRIC" id="fig|1125725.3.peg.1774"/>
<keyword evidence="1" id="KW-0472">Membrane</keyword>
<feature type="transmembrane region" description="Helical" evidence="1">
    <location>
        <begin position="368"/>
        <end position="391"/>
    </location>
</feature>
<keyword evidence="1" id="KW-0812">Transmembrane</keyword>
<keyword evidence="1" id="KW-1133">Transmembrane helix</keyword>
<comment type="caution">
    <text evidence="2">The sequence shown here is derived from an EMBL/GenBank/DDBJ whole genome shotgun (WGS) entry which is preliminary data.</text>
</comment>
<accession>U2KZJ1</accession>
<protein>
    <recommendedName>
        <fullName evidence="6">SH3 domain protein</fullName>
    </recommendedName>
</protein>
<evidence type="ECO:0000313" key="5">
    <source>
        <dbReference type="Proteomes" id="UP000016646"/>
    </source>
</evidence>